<dbReference type="CDD" id="cd03228">
    <property type="entry name" value="ABCC_MRP_Like"/>
    <property type="match status" value="1"/>
</dbReference>
<evidence type="ECO:0000256" key="5">
    <source>
        <dbReference type="SAM" id="Phobius"/>
    </source>
</evidence>
<feature type="transmembrane region" description="Helical" evidence="5">
    <location>
        <begin position="5"/>
        <end position="22"/>
    </location>
</feature>
<evidence type="ECO:0000256" key="4">
    <source>
        <dbReference type="ARBA" id="ARBA00023136"/>
    </source>
</evidence>
<feature type="non-terminal residue" evidence="7">
    <location>
        <position position="412"/>
    </location>
</feature>
<name>A0A382C1N9_9ZZZZ</name>
<feature type="domain" description="ABC transmembrane type-1" evidence="6">
    <location>
        <begin position="1"/>
        <end position="277"/>
    </location>
</feature>
<dbReference type="Pfam" id="PF00005">
    <property type="entry name" value="ABC_tran"/>
    <property type="match status" value="1"/>
</dbReference>
<evidence type="ECO:0000313" key="7">
    <source>
        <dbReference type="EMBL" id="SVB19804.1"/>
    </source>
</evidence>
<dbReference type="AlphaFoldDB" id="A0A382C1N9"/>
<dbReference type="PANTHER" id="PTHR24221:SF654">
    <property type="entry name" value="ATP-BINDING CASSETTE SUB-FAMILY B MEMBER 6"/>
    <property type="match status" value="1"/>
</dbReference>
<dbReference type="InterPro" id="IPR039421">
    <property type="entry name" value="Type_1_exporter"/>
</dbReference>
<dbReference type="InterPro" id="IPR011527">
    <property type="entry name" value="ABC1_TM_dom"/>
</dbReference>
<dbReference type="SUPFAM" id="SSF90123">
    <property type="entry name" value="ABC transporter transmembrane region"/>
    <property type="match status" value="1"/>
</dbReference>
<proteinExistence type="predicted"/>
<protein>
    <recommendedName>
        <fullName evidence="6">ABC transmembrane type-1 domain-containing protein</fullName>
    </recommendedName>
</protein>
<accession>A0A382C1N9</accession>
<feature type="non-terminal residue" evidence="7">
    <location>
        <position position="1"/>
    </location>
</feature>
<comment type="subcellular location">
    <subcellularLocation>
        <location evidence="1">Membrane</location>
        <topology evidence="1">Multi-pass membrane protein</topology>
    </subcellularLocation>
</comment>
<sequence>VGIGVLGVLFGIARLALLGWFIARVFQGTPLDQLILPIVGIAVVMVLRGCLEYLRTMVAHNTAAKVQVHLRTVIFDKVVELGPSHFGLERTGNAILAMIDGVEQLEVYFGQYLPQLIVSAATPLLIFGVVAFLDLPVALVMLAAALVTLIAPQVFHGWDEKNSLWRSRAYKAFAAEFLDSVQGLTTLKSFGQSGSRAKTLKKKSEDLFKSTMWVLATNSLARGITDTGIAVGAAATLALGAFRVVEGSMDLAVLTIILMLGVEVFRPLRDMRSLMHNGMVAQASAQTIFDLIDSKPIVTDGGGISQTGELVPTVSFENVRFAYPGGRRTTHKGLDFEVKVGERVSFVGPSGVGKSSIVRLLLRFYDPDSGVVKIGGRDLRDLTFDDIRRQIAVVNQDTYLFHGSVEDNLRLG</sequence>
<evidence type="ECO:0000256" key="2">
    <source>
        <dbReference type="ARBA" id="ARBA00022692"/>
    </source>
</evidence>
<dbReference type="GO" id="GO:0140359">
    <property type="term" value="F:ABC-type transporter activity"/>
    <property type="evidence" value="ECO:0007669"/>
    <property type="project" value="InterPro"/>
</dbReference>
<keyword evidence="4 5" id="KW-0472">Membrane</keyword>
<dbReference type="Gene3D" id="3.40.50.300">
    <property type="entry name" value="P-loop containing nucleotide triphosphate hydrolases"/>
    <property type="match status" value="1"/>
</dbReference>
<evidence type="ECO:0000256" key="1">
    <source>
        <dbReference type="ARBA" id="ARBA00004141"/>
    </source>
</evidence>
<reference evidence="7" key="1">
    <citation type="submission" date="2018-05" db="EMBL/GenBank/DDBJ databases">
        <authorList>
            <person name="Lanie J.A."/>
            <person name="Ng W.-L."/>
            <person name="Kazmierczak K.M."/>
            <person name="Andrzejewski T.M."/>
            <person name="Davidsen T.M."/>
            <person name="Wayne K.J."/>
            <person name="Tettelin H."/>
            <person name="Glass J.I."/>
            <person name="Rusch D."/>
            <person name="Podicherti R."/>
            <person name="Tsui H.-C.T."/>
            <person name="Winkler M.E."/>
        </authorList>
    </citation>
    <scope>NUCLEOTIDE SEQUENCE</scope>
</reference>
<gene>
    <name evidence="7" type="ORF">METZ01_LOCUS172658</name>
</gene>
<dbReference type="InterPro" id="IPR003439">
    <property type="entry name" value="ABC_transporter-like_ATP-bd"/>
</dbReference>
<dbReference type="GO" id="GO:0016020">
    <property type="term" value="C:membrane"/>
    <property type="evidence" value="ECO:0007669"/>
    <property type="project" value="UniProtKB-SubCell"/>
</dbReference>
<dbReference type="PANTHER" id="PTHR24221">
    <property type="entry name" value="ATP-BINDING CASSETTE SUB-FAMILY B"/>
    <property type="match status" value="1"/>
</dbReference>
<dbReference type="EMBL" id="UINC01032325">
    <property type="protein sequence ID" value="SVB19804.1"/>
    <property type="molecule type" value="Genomic_DNA"/>
</dbReference>
<dbReference type="Pfam" id="PF00664">
    <property type="entry name" value="ABC_membrane"/>
    <property type="match status" value="1"/>
</dbReference>
<dbReference type="InterPro" id="IPR027417">
    <property type="entry name" value="P-loop_NTPase"/>
</dbReference>
<dbReference type="GO" id="GO:0005524">
    <property type="term" value="F:ATP binding"/>
    <property type="evidence" value="ECO:0007669"/>
    <property type="project" value="InterPro"/>
</dbReference>
<keyword evidence="3 5" id="KW-1133">Transmembrane helix</keyword>
<dbReference type="GO" id="GO:0016887">
    <property type="term" value="F:ATP hydrolysis activity"/>
    <property type="evidence" value="ECO:0007669"/>
    <property type="project" value="InterPro"/>
</dbReference>
<dbReference type="PROSITE" id="PS50929">
    <property type="entry name" value="ABC_TM1F"/>
    <property type="match status" value="1"/>
</dbReference>
<dbReference type="InterPro" id="IPR036640">
    <property type="entry name" value="ABC1_TM_sf"/>
</dbReference>
<organism evidence="7">
    <name type="scientific">marine metagenome</name>
    <dbReference type="NCBI Taxonomy" id="408172"/>
    <lineage>
        <taxon>unclassified sequences</taxon>
        <taxon>metagenomes</taxon>
        <taxon>ecological metagenomes</taxon>
    </lineage>
</organism>
<evidence type="ECO:0000259" key="6">
    <source>
        <dbReference type="PROSITE" id="PS50929"/>
    </source>
</evidence>
<feature type="transmembrane region" description="Helical" evidence="5">
    <location>
        <begin position="34"/>
        <end position="51"/>
    </location>
</feature>
<dbReference type="SUPFAM" id="SSF52540">
    <property type="entry name" value="P-loop containing nucleoside triphosphate hydrolases"/>
    <property type="match status" value="1"/>
</dbReference>
<evidence type="ECO:0000256" key="3">
    <source>
        <dbReference type="ARBA" id="ARBA00022989"/>
    </source>
</evidence>
<keyword evidence="2 5" id="KW-0812">Transmembrane</keyword>
<dbReference type="Gene3D" id="1.20.1560.10">
    <property type="entry name" value="ABC transporter type 1, transmembrane domain"/>
    <property type="match status" value="1"/>
</dbReference>